<dbReference type="GO" id="GO:0004630">
    <property type="term" value="F:phospholipase D activity"/>
    <property type="evidence" value="ECO:0007669"/>
    <property type="project" value="UniProtKB-EC"/>
</dbReference>
<evidence type="ECO:0000313" key="4">
    <source>
        <dbReference type="Proteomes" id="UP000320735"/>
    </source>
</evidence>
<dbReference type="InterPro" id="IPR029052">
    <property type="entry name" value="Metallo-depent_PP-like"/>
</dbReference>
<dbReference type="Gene3D" id="3.60.21.70">
    <property type="entry name" value="PhoD-like phosphatase"/>
    <property type="match status" value="1"/>
</dbReference>
<name>A0A5C6ATM4_9PLAN</name>
<sequence length="376" mass="42419" precursor="true">MTSTIHYVKTIVCFSVTILCGMAGQTTAQESKSQVSPLPEKSEVMQRIAFGSCAKHWQYQPIWETVIARKPDLFLFLGDAIYADNDGKTAWEVTKQQLQGEWNRLADKPEFQRFRATVPMMATWDNHDYGTHDGGAEFKLKEVSKRIFLDFFSEPLGSPRRQRAGIFDAKFFGPEGKRVQVILLDTRTFRGPFKLDERSKAERAKIGKVGGYVPHDDRSIPMLGDAQWVWLEQQLRKPADVRLVCSSTQIVPDQKGMDEWGCYPHERQRLFDLIDNTRANGVILLSGNVHFAEVSKVETKAYPLLDFTSSGLTHINEAYAKSENEYQVAGPFTKLNFGIVEIDWGTKSFAQITLKAIGDDGTAGFSHRVSLGDLQP</sequence>
<dbReference type="InterPro" id="IPR038607">
    <property type="entry name" value="PhoD-like_sf"/>
</dbReference>
<feature type="chain" id="PRO_5022694578" evidence="1">
    <location>
        <begin position="29"/>
        <end position="376"/>
    </location>
</feature>
<dbReference type="CDD" id="cd07389">
    <property type="entry name" value="MPP_PhoD"/>
    <property type="match status" value="1"/>
</dbReference>
<proteinExistence type="predicted"/>
<dbReference type="Proteomes" id="UP000320735">
    <property type="component" value="Unassembled WGS sequence"/>
</dbReference>
<evidence type="ECO:0000259" key="2">
    <source>
        <dbReference type="Pfam" id="PF09423"/>
    </source>
</evidence>
<gene>
    <name evidence="3" type="primary">pld_2</name>
    <name evidence="3" type="ORF">CA54_61640</name>
</gene>
<protein>
    <submittedName>
        <fullName evidence="3">Phospholipase D</fullName>
        <ecNumber evidence="3">3.1.4.4</ecNumber>
    </submittedName>
</protein>
<dbReference type="PANTHER" id="PTHR33987:SF1">
    <property type="entry name" value="CALCINEURIN-LIKE METALLO-PHOSPHOESTERASE SUPERFAMILY PROTEIN"/>
    <property type="match status" value="1"/>
</dbReference>
<reference evidence="3 4" key="1">
    <citation type="submission" date="2019-02" db="EMBL/GenBank/DDBJ databases">
        <title>Deep-cultivation of Planctomycetes and their phenomic and genomic characterization uncovers novel biology.</title>
        <authorList>
            <person name="Wiegand S."/>
            <person name="Jogler M."/>
            <person name="Boedeker C."/>
            <person name="Pinto D."/>
            <person name="Vollmers J."/>
            <person name="Rivas-Marin E."/>
            <person name="Kohn T."/>
            <person name="Peeters S.H."/>
            <person name="Heuer A."/>
            <person name="Rast P."/>
            <person name="Oberbeckmann S."/>
            <person name="Bunk B."/>
            <person name="Jeske O."/>
            <person name="Meyerdierks A."/>
            <person name="Storesund J.E."/>
            <person name="Kallscheuer N."/>
            <person name="Luecker S."/>
            <person name="Lage O.M."/>
            <person name="Pohl T."/>
            <person name="Merkel B.J."/>
            <person name="Hornburger P."/>
            <person name="Mueller R.-W."/>
            <person name="Bruemmer F."/>
            <person name="Labrenz M."/>
            <person name="Spormann A.M."/>
            <person name="Op Den Camp H."/>
            <person name="Overmann J."/>
            <person name="Amann R."/>
            <person name="Jetten M.S.M."/>
            <person name="Mascher T."/>
            <person name="Medema M.H."/>
            <person name="Devos D.P."/>
            <person name="Kaster A.-K."/>
            <person name="Ovreas L."/>
            <person name="Rohde M."/>
            <person name="Galperin M.Y."/>
            <person name="Jogler C."/>
        </authorList>
    </citation>
    <scope>NUCLEOTIDE SEQUENCE [LARGE SCALE GENOMIC DNA]</scope>
    <source>
        <strain evidence="3 4">CA54</strain>
    </source>
</reference>
<feature type="domain" description="PhoD-like phosphatase metallophosphatase" evidence="2">
    <location>
        <begin position="49"/>
        <end position="300"/>
    </location>
</feature>
<keyword evidence="3" id="KW-0378">Hydrolase</keyword>
<dbReference type="AlphaFoldDB" id="A0A5C6ATM4"/>
<keyword evidence="1" id="KW-0732">Signal</keyword>
<dbReference type="SUPFAM" id="SSF56300">
    <property type="entry name" value="Metallo-dependent phosphatases"/>
    <property type="match status" value="1"/>
</dbReference>
<dbReference type="PANTHER" id="PTHR33987">
    <property type="entry name" value="CALCINEURIN-LIKE METALLO-PHOSPHOESTERASE SUPERFAMILY PROTEIN"/>
    <property type="match status" value="1"/>
</dbReference>
<organism evidence="3 4">
    <name type="scientific">Symmachiella macrocystis</name>
    <dbReference type="NCBI Taxonomy" id="2527985"/>
    <lineage>
        <taxon>Bacteria</taxon>
        <taxon>Pseudomonadati</taxon>
        <taxon>Planctomycetota</taxon>
        <taxon>Planctomycetia</taxon>
        <taxon>Planctomycetales</taxon>
        <taxon>Planctomycetaceae</taxon>
        <taxon>Symmachiella</taxon>
    </lineage>
</organism>
<accession>A0A5C6ATM4</accession>
<evidence type="ECO:0000256" key="1">
    <source>
        <dbReference type="SAM" id="SignalP"/>
    </source>
</evidence>
<dbReference type="InterPro" id="IPR018946">
    <property type="entry name" value="PhoD-like_MPP"/>
</dbReference>
<feature type="signal peptide" evidence="1">
    <location>
        <begin position="1"/>
        <end position="28"/>
    </location>
</feature>
<dbReference type="EMBL" id="SJPP01000006">
    <property type="protein sequence ID" value="TWU03080.1"/>
    <property type="molecule type" value="Genomic_DNA"/>
</dbReference>
<evidence type="ECO:0000313" key="3">
    <source>
        <dbReference type="EMBL" id="TWU03080.1"/>
    </source>
</evidence>
<dbReference type="Pfam" id="PF09423">
    <property type="entry name" value="PhoD"/>
    <property type="match status" value="1"/>
</dbReference>
<dbReference type="EC" id="3.1.4.4" evidence="3"/>
<comment type="caution">
    <text evidence="3">The sequence shown here is derived from an EMBL/GenBank/DDBJ whole genome shotgun (WGS) entry which is preliminary data.</text>
</comment>
<keyword evidence="4" id="KW-1185">Reference proteome</keyword>